<reference evidence="2 3" key="1">
    <citation type="submission" date="2014-04" db="EMBL/GenBank/DDBJ databases">
        <authorList>
            <consortium name="DOE Joint Genome Institute"/>
            <person name="Kuo A."/>
            <person name="Girlanda M."/>
            <person name="Perotto S."/>
            <person name="Kohler A."/>
            <person name="Nagy L.G."/>
            <person name="Floudas D."/>
            <person name="Copeland A."/>
            <person name="Barry K.W."/>
            <person name="Cichocki N."/>
            <person name="Veneault-Fourrey C."/>
            <person name="LaButti K."/>
            <person name="Lindquist E.A."/>
            <person name="Lipzen A."/>
            <person name="Lundell T."/>
            <person name="Morin E."/>
            <person name="Murat C."/>
            <person name="Sun H."/>
            <person name="Tunlid A."/>
            <person name="Henrissat B."/>
            <person name="Grigoriev I.V."/>
            <person name="Hibbett D.S."/>
            <person name="Martin F."/>
            <person name="Nordberg H.P."/>
            <person name="Cantor M.N."/>
            <person name="Hua S.X."/>
        </authorList>
    </citation>
    <scope>NUCLEOTIDE SEQUENCE [LARGE SCALE GENOMIC DNA]</scope>
    <source>
        <strain evidence="2 3">MUT 4182</strain>
    </source>
</reference>
<reference evidence="3" key="2">
    <citation type="submission" date="2015-01" db="EMBL/GenBank/DDBJ databases">
        <title>Evolutionary Origins and Diversification of the Mycorrhizal Mutualists.</title>
        <authorList>
            <consortium name="DOE Joint Genome Institute"/>
            <consortium name="Mycorrhizal Genomics Consortium"/>
            <person name="Kohler A."/>
            <person name="Kuo A."/>
            <person name="Nagy L.G."/>
            <person name="Floudas D."/>
            <person name="Copeland A."/>
            <person name="Barry K.W."/>
            <person name="Cichocki N."/>
            <person name="Veneault-Fourrey C."/>
            <person name="LaButti K."/>
            <person name="Lindquist E.A."/>
            <person name="Lipzen A."/>
            <person name="Lundell T."/>
            <person name="Morin E."/>
            <person name="Murat C."/>
            <person name="Riley R."/>
            <person name="Ohm R."/>
            <person name="Sun H."/>
            <person name="Tunlid A."/>
            <person name="Henrissat B."/>
            <person name="Grigoriev I.V."/>
            <person name="Hibbett D.S."/>
            <person name="Martin F."/>
        </authorList>
    </citation>
    <scope>NUCLEOTIDE SEQUENCE [LARGE SCALE GENOMIC DNA]</scope>
    <source>
        <strain evidence="3">MUT 4182</strain>
    </source>
</reference>
<evidence type="ECO:0000313" key="2">
    <source>
        <dbReference type="EMBL" id="KIO23625.1"/>
    </source>
</evidence>
<dbReference type="Proteomes" id="UP000054248">
    <property type="component" value="Unassembled WGS sequence"/>
</dbReference>
<proteinExistence type="predicted"/>
<accession>A0A0C3Q441</accession>
<dbReference type="AlphaFoldDB" id="A0A0C3Q441"/>
<sequence length="127" mass="13977">MEHRAEAAAGEFCFETHNTSKSLANSSLGNRAASSWRARKATALRPIRHQNTNTTPPPLLAMHTPTAPTHALPFHYQLHPDEHPLSPSADELNDLSRMSYQLRTRLPKLMSPRVALGPVMNPGVPIA</sequence>
<protein>
    <submittedName>
        <fullName evidence="2">Uncharacterized protein</fullName>
    </submittedName>
</protein>
<feature type="compositionally biased region" description="Polar residues" evidence="1">
    <location>
        <begin position="23"/>
        <end position="33"/>
    </location>
</feature>
<keyword evidence="3" id="KW-1185">Reference proteome</keyword>
<evidence type="ECO:0000313" key="3">
    <source>
        <dbReference type="Proteomes" id="UP000054248"/>
    </source>
</evidence>
<feature type="compositionally biased region" description="Basic residues" evidence="1">
    <location>
        <begin position="37"/>
        <end position="48"/>
    </location>
</feature>
<gene>
    <name evidence="2" type="ORF">M407DRAFT_108034</name>
</gene>
<evidence type="ECO:0000256" key="1">
    <source>
        <dbReference type="SAM" id="MobiDB-lite"/>
    </source>
</evidence>
<organism evidence="2 3">
    <name type="scientific">Tulasnella calospora MUT 4182</name>
    <dbReference type="NCBI Taxonomy" id="1051891"/>
    <lineage>
        <taxon>Eukaryota</taxon>
        <taxon>Fungi</taxon>
        <taxon>Dikarya</taxon>
        <taxon>Basidiomycota</taxon>
        <taxon>Agaricomycotina</taxon>
        <taxon>Agaricomycetes</taxon>
        <taxon>Cantharellales</taxon>
        <taxon>Tulasnellaceae</taxon>
        <taxon>Tulasnella</taxon>
    </lineage>
</organism>
<dbReference type="HOGENOM" id="CLU_1972086_0_0_1"/>
<name>A0A0C3Q441_9AGAM</name>
<dbReference type="EMBL" id="KN823080">
    <property type="protein sequence ID" value="KIO23625.1"/>
    <property type="molecule type" value="Genomic_DNA"/>
</dbReference>
<feature type="region of interest" description="Disordered" evidence="1">
    <location>
        <begin position="23"/>
        <end position="66"/>
    </location>
</feature>